<evidence type="ECO:0000256" key="1">
    <source>
        <dbReference type="ARBA" id="ARBA00022559"/>
    </source>
</evidence>
<evidence type="ECO:0000313" key="2">
    <source>
        <dbReference type="EMBL" id="CAH0690456.1"/>
    </source>
</evidence>
<dbReference type="Gene3D" id="1.10.640.10">
    <property type="entry name" value="Haem peroxidase domain superfamily, animal type"/>
    <property type="match status" value="1"/>
</dbReference>
<dbReference type="PANTHER" id="PTHR11475:SF86">
    <property type="entry name" value="PEROXIDASE"/>
    <property type="match status" value="1"/>
</dbReference>
<dbReference type="InterPro" id="IPR019791">
    <property type="entry name" value="Haem_peroxidase_animal"/>
</dbReference>
<keyword evidence="1" id="KW-0560">Oxidoreductase</keyword>
<evidence type="ECO:0000313" key="3">
    <source>
        <dbReference type="Proteomes" id="UP001153292"/>
    </source>
</evidence>
<sequence>MLPASFGLGNMLRQSMNGSDLPSTRLLRTKLLSDGYPVDHNFNVLATHLGVFSFVDNVDLTVLLRYLILSDCCVGNTPNRINPTCIPIPVAPDDPYLRLTGIRCMNLTRNPTFQERGCISNAMPAERYSVTTPLIDLSVVYGFTNERERQIREYKGGLLRAEQRNGLDYPPGTAPVCALNRRPIENACYEYGDAFGGNLLVGVYMTAMWFYREHNRLARKLAEINPCWSDQELFETARHINIAQWQHIFYYELMAELLGRENALKAGIIYDTHGYVDDFDERYEPGVYHEYVVGGRWFHTMQDGRTDLYSNKGEYLGTRTTVDDALRSGILEVNNTEADLTQGAFRQGSHKIDYVIEPDIAERVASNIQAALDLPAVDMQRGRDQGLPPYNQYRKLCGLPTAHKFEDLHDVIFPDKVEQMRRIYYDVDDVDVMTAIYSEKLIEGGYVGPTLFCIMRQNLVQWRKADRHFFEHGDIPASLTLPQLYEVRKSSAARLLCDSGDRVDQIQPRALLRAGRGNEIRSCKEIPSMDLTKWADPQCHPKADNKEHPIKEQEHYANPYLWESYNYDKK</sequence>
<accession>A0ABN8EER2</accession>
<protein>
    <submittedName>
        <fullName evidence="2">Uncharacterized protein</fullName>
    </submittedName>
</protein>
<organism evidence="2 3">
    <name type="scientific">Chilo suppressalis</name>
    <name type="common">Asiatic rice borer moth</name>
    <dbReference type="NCBI Taxonomy" id="168631"/>
    <lineage>
        <taxon>Eukaryota</taxon>
        <taxon>Metazoa</taxon>
        <taxon>Ecdysozoa</taxon>
        <taxon>Arthropoda</taxon>
        <taxon>Hexapoda</taxon>
        <taxon>Insecta</taxon>
        <taxon>Pterygota</taxon>
        <taxon>Neoptera</taxon>
        <taxon>Endopterygota</taxon>
        <taxon>Lepidoptera</taxon>
        <taxon>Glossata</taxon>
        <taxon>Ditrysia</taxon>
        <taxon>Pyraloidea</taxon>
        <taxon>Crambidae</taxon>
        <taxon>Crambinae</taxon>
        <taxon>Chilo</taxon>
    </lineage>
</organism>
<keyword evidence="3" id="KW-1185">Reference proteome</keyword>
<dbReference type="SUPFAM" id="SSF48113">
    <property type="entry name" value="Heme-dependent peroxidases"/>
    <property type="match status" value="1"/>
</dbReference>
<keyword evidence="1" id="KW-0575">Peroxidase</keyword>
<dbReference type="InterPro" id="IPR010255">
    <property type="entry name" value="Haem_peroxidase_sf"/>
</dbReference>
<dbReference type="InterPro" id="IPR037120">
    <property type="entry name" value="Haem_peroxidase_sf_animal"/>
</dbReference>
<dbReference type="Proteomes" id="UP001153292">
    <property type="component" value="Chromosome 4"/>
</dbReference>
<dbReference type="EMBL" id="OU963897">
    <property type="protein sequence ID" value="CAH0690456.1"/>
    <property type="molecule type" value="Genomic_DNA"/>
</dbReference>
<proteinExistence type="predicted"/>
<dbReference type="PRINTS" id="PR00457">
    <property type="entry name" value="ANPEROXIDASE"/>
</dbReference>
<dbReference type="PROSITE" id="PS50292">
    <property type="entry name" value="PEROXIDASE_3"/>
    <property type="match status" value="1"/>
</dbReference>
<dbReference type="Pfam" id="PF03098">
    <property type="entry name" value="An_peroxidase"/>
    <property type="match status" value="1"/>
</dbReference>
<name>A0ABN8EER2_CHISP</name>
<dbReference type="PANTHER" id="PTHR11475">
    <property type="entry name" value="OXIDASE/PEROXIDASE"/>
    <property type="match status" value="1"/>
</dbReference>
<gene>
    <name evidence="2" type="ORF">CHILSU_LOCUS8474</name>
</gene>
<reference evidence="2" key="1">
    <citation type="submission" date="2021-12" db="EMBL/GenBank/DDBJ databases">
        <authorList>
            <person name="King R."/>
        </authorList>
    </citation>
    <scope>NUCLEOTIDE SEQUENCE</scope>
</reference>